<dbReference type="EMBL" id="JACZZA010000017">
    <property type="protein sequence ID" value="MBE1162798.1"/>
    <property type="molecule type" value="Genomic_DNA"/>
</dbReference>
<feature type="transmembrane region" description="Helical" evidence="1">
    <location>
        <begin position="12"/>
        <end position="34"/>
    </location>
</feature>
<keyword evidence="3" id="KW-1185">Reference proteome</keyword>
<reference evidence="2 3" key="1">
    <citation type="submission" date="2020-09" db="EMBL/GenBank/DDBJ databases">
        <title>Dyella sp. 7MK23 isolated from forest soil.</title>
        <authorList>
            <person name="Fu J."/>
        </authorList>
    </citation>
    <scope>NUCLEOTIDE SEQUENCE [LARGE SCALE GENOMIC DNA]</scope>
    <source>
        <strain evidence="2 3">7MK23</strain>
    </source>
</reference>
<dbReference type="Proteomes" id="UP000651010">
    <property type="component" value="Unassembled WGS sequence"/>
</dbReference>
<protein>
    <submittedName>
        <fullName evidence="2">Uncharacterized protein</fullName>
    </submittedName>
</protein>
<feature type="transmembrane region" description="Helical" evidence="1">
    <location>
        <begin position="40"/>
        <end position="65"/>
    </location>
</feature>
<keyword evidence="1" id="KW-1133">Transmembrane helix</keyword>
<name>A0ABR9GFH0_9GAMM</name>
<accession>A0ABR9GFH0</accession>
<evidence type="ECO:0000313" key="2">
    <source>
        <dbReference type="EMBL" id="MBE1162798.1"/>
    </source>
</evidence>
<sequence length="80" mass="8866">MSSLFGRLMTLWALYRLSGPGIAVILLAGIGWIVEGYLGWLALILYIALLIALAFIAMHAVIELINRNSKFFGRKLLDSD</sequence>
<evidence type="ECO:0000256" key="1">
    <source>
        <dbReference type="SAM" id="Phobius"/>
    </source>
</evidence>
<comment type="caution">
    <text evidence="2">The sequence shown here is derived from an EMBL/GenBank/DDBJ whole genome shotgun (WGS) entry which is preliminary data.</text>
</comment>
<dbReference type="RefSeq" id="WP_192557646.1">
    <property type="nucleotide sequence ID" value="NZ_JACZZA010000017.1"/>
</dbReference>
<keyword evidence="1" id="KW-0472">Membrane</keyword>
<keyword evidence="1" id="KW-0812">Transmembrane</keyword>
<organism evidence="2 3">
    <name type="scientific">Dyella acidiphila</name>
    <dbReference type="NCBI Taxonomy" id="2775866"/>
    <lineage>
        <taxon>Bacteria</taxon>
        <taxon>Pseudomonadati</taxon>
        <taxon>Pseudomonadota</taxon>
        <taxon>Gammaproteobacteria</taxon>
        <taxon>Lysobacterales</taxon>
        <taxon>Rhodanobacteraceae</taxon>
        <taxon>Dyella</taxon>
    </lineage>
</organism>
<evidence type="ECO:0000313" key="3">
    <source>
        <dbReference type="Proteomes" id="UP000651010"/>
    </source>
</evidence>
<gene>
    <name evidence="2" type="ORF">IGX34_20630</name>
</gene>
<proteinExistence type="predicted"/>